<keyword evidence="5" id="KW-1185">Reference proteome</keyword>
<feature type="domain" description="Phospholipid/glycerol acyltransferase" evidence="3">
    <location>
        <begin position="27"/>
        <end position="152"/>
    </location>
</feature>
<evidence type="ECO:0000259" key="3">
    <source>
        <dbReference type="SMART" id="SM00563"/>
    </source>
</evidence>
<keyword evidence="2 4" id="KW-0012">Acyltransferase</keyword>
<dbReference type="GO" id="GO:0003841">
    <property type="term" value="F:1-acylglycerol-3-phosphate O-acyltransferase activity"/>
    <property type="evidence" value="ECO:0007669"/>
    <property type="project" value="TreeGrafter"/>
</dbReference>
<accession>A0A255GQ20</accession>
<name>A0A255GQ20_9ACTN</name>
<organism evidence="4 5">
    <name type="scientific">Enemella evansiae</name>
    <dbReference type="NCBI Taxonomy" id="2016499"/>
    <lineage>
        <taxon>Bacteria</taxon>
        <taxon>Bacillati</taxon>
        <taxon>Actinomycetota</taxon>
        <taxon>Actinomycetes</taxon>
        <taxon>Propionibacteriales</taxon>
        <taxon>Propionibacteriaceae</taxon>
        <taxon>Enemella</taxon>
    </lineage>
</organism>
<evidence type="ECO:0000256" key="2">
    <source>
        <dbReference type="ARBA" id="ARBA00023315"/>
    </source>
</evidence>
<dbReference type="SUPFAM" id="SSF69593">
    <property type="entry name" value="Glycerol-3-phosphate (1)-acyltransferase"/>
    <property type="match status" value="1"/>
</dbReference>
<dbReference type="SMART" id="SM00563">
    <property type="entry name" value="PlsC"/>
    <property type="match status" value="1"/>
</dbReference>
<keyword evidence="1 4" id="KW-0808">Transferase</keyword>
<reference evidence="4 5" key="1">
    <citation type="submission" date="2017-07" db="EMBL/GenBank/DDBJ databases">
        <title>Draft whole genome sequences of clinical Proprionibacteriaceae strains.</title>
        <authorList>
            <person name="Bernier A.-M."/>
            <person name="Bernard K."/>
            <person name="Domingo M.-C."/>
        </authorList>
    </citation>
    <scope>NUCLEOTIDE SEQUENCE [LARGE SCALE GENOMIC DNA]</scope>
    <source>
        <strain evidence="4 5">NML 030167</strain>
    </source>
</reference>
<dbReference type="AlphaFoldDB" id="A0A255GQ20"/>
<proteinExistence type="predicted"/>
<sequence>MLKPAVWGLVDVTVHGRERLRDLSDPFIVVSNHSSHLDSPLIIGGLPRRLSRHLATGAAADYFFESFWRRAPTSLFFNAFPVERGFSQRQKGERGSRSRGMSGHLLNDGVPLLLFPEGTRSKTKAMGRFTPGVAALCISRNVPCLPVALVGAALAMPRGASLPRWGRPSVHVVFGDPMWAEPGETAHQFSERIASYIRELHDTTAQAVGLPRMQDYEEAALAEKMTRSLDSPDEKENDQ</sequence>
<dbReference type="EMBL" id="NMVO01000001">
    <property type="protein sequence ID" value="OYO17915.1"/>
    <property type="molecule type" value="Genomic_DNA"/>
</dbReference>
<dbReference type="CDD" id="cd07989">
    <property type="entry name" value="LPLAT_AGPAT-like"/>
    <property type="match status" value="1"/>
</dbReference>
<dbReference type="GO" id="GO:0006654">
    <property type="term" value="P:phosphatidic acid biosynthetic process"/>
    <property type="evidence" value="ECO:0007669"/>
    <property type="project" value="TreeGrafter"/>
</dbReference>
<evidence type="ECO:0000256" key="1">
    <source>
        <dbReference type="ARBA" id="ARBA00022679"/>
    </source>
</evidence>
<comment type="caution">
    <text evidence="4">The sequence shown here is derived from an EMBL/GenBank/DDBJ whole genome shotgun (WGS) entry which is preliminary data.</text>
</comment>
<dbReference type="PANTHER" id="PTHR10434:SF11">
    <property type="entry name" value="1-ACYL-SN-GLYCEROL-3-PHOSPHATE ACYLTRANSFERASE"/>
    <property type="match status" value="1"/>
</dbReference>
<dbReference type="PANTHER" id="PTHR10434">
    <property type="entry name" value="1-ACYL-SN-GLYCEROL-3-PHOSPHATE ACYLTRANSFERASE"/>
    <property type="match status" value="1"/>
</dbReference>
<dbReference type="OrthoDB" id="9808424at2"/>
<dbReference type="Proteomes" id="UP000215896">
    <property type="component" value="Unassembled WGS sequence"/>
</dbReference>
<dbReference type="Pfam" id="PF01553">
    <property type="entry name" value="Acyltransferase"/>
    <property type="match status" value="1"/>
</dbReference>
<evidence type="ECO:0000313" key="5">
    <source>
        <dbReference type="Proteomes" id="UP000215896"/>
    </source>
</evidence>
<evidence type="ECO:0000313" key="4">
    <source>
        <dbReference type="EMBL" id="OYO17915.1"/>
    </source>
</evidence>
<protein>
    <submittedName>
        <fullName evidence="4">1-acyl-sn-glycerol-3-phosphate acyltransferase</fullName>
    </submittedName>
</protein>
<dbReference type="InterPro" id="IPR002123">
    <property type="entry name" value="Plipid/glycerol_acylTrfase"/>
</dbReference>
<gene>
    <name evidence="4" type="ORF">CGZ94_00755</name>
</gene>